<dbReference type="Proteomes" id="UP000243217">
    <property type="component" value="Unassembled WGS sequence"/>
</dbReference>
<keyword evidence="2" id="KW-1185">Reference proteome</keyword>
<protein>
    <submittedName>
        <fullName evidence="1">Crinkler (CRN) family protein</fullName>
    </submittedName>
</protein>
<proteinExistence type="predicted"/>
<comment type="caution">
    <text evidence="1">The sequence shown here is derived from an EMBL/GenBank/DDBJ whole genome shotgun (WGS) entry which is preliminary data.</text>
</comment>
<sequence length="204" mass="23132">MVAQAMFSSSRRHGVSGIPFNDFIAGLLGEFEDMIWRHVQLKMKNKDIDFSHLLKGYSGAVQSIANLTIPFLAPANASWPKLIKAQNANGCRFGHLVRPPNSERCDIYIKDVDDPDNVLFLVECKCYSKAVDMSVLNDIVNGIMKAWNWEVLVVFCPKLAYVGWNQSRVGCVKINRNGEVQNIFQPKKMRDRNHLVIVIETSYN</sequence>
<dbReference type="OrthoDB" id="73730at2759"/>
<name>A0A1V9ZZS8_9STRA</name>
<dbReference type="AlphaFoldDB" id="A0A1V9ZZS8"/>
<dbReference type="EMBL" id="JNBS01000865">
    <property type="protein sequence ID" value="OQS03507.1"/>
    <property type="molecule type" value="Genomic_DNA"/>
</dbReference>
<reference evidence="1 2" key="1">
    <citation type="journal article" date="2014" name="Genome Biol. Evol.">
        <title>The secreted proteins of Achlya hypogyna and Thraustotheca clavata identify the ancestral oomycete secretome and reveal gene acquisitions by horizontal gene transfer.</title>
        <authorList>
            <person name="Misner I."/>
            <person name="Blouin N."/>
            <person name="Leonard G."/>
            <person name="Richards T.A."/>
            <person name="Lane C.E."/>
        </authorList>
    </citation>
    <scope>NUCLEOTIDE SEQUENCE [LARGE SCALE GENOMIC DNA]</scope>
    <source>
        <strain evidence="1 2">ATCC 34112</strain>
    </source>
</reference>
<evidence type="ECO:0000313" key="2">
    <source>
        <dbReference type="Proteomes" id="UP000243217"/>
    </source>
</evidence>
<evidence type="ECO:0000313" key="1">
    <source>
        <dbReference type="EMBL" id="OQS03507.1"/>
    </source>
</evidence>
<organism evidence="1 2">
    <name type="scientific">Thraustotheca clavata</name>
    <dbReference type="NCBI Taxonomy" id="74557"/>
    <lineage>
        <taxon>Eukaryota</taxon>
        <taxon>Sar</taxon>
        <taxon>Stramenopiles</taxon>
        <taxon>Oomycota</taxon>
        <taxon>Saprolegniomycetes</taxon>
        <taxon>Saprolegniales</taxon>
        <taxon>Achlyaceae</taxon>
        <taxon>Thraustotheca</taxon>
    </lineage>
</organism>
<accession>A0A1V9ZZS8</accession>
<gene>
    <name evidence="1" type="ORF">THRCLA_21146</name>
</gene>